<evidence type="ECO:0000313" key="4">
    <source>
        <dbReference type="Proteomes" id="UP000164653"/>
    </source>
</evidence>
<dbReference type="KEGG" id="vg:11107161"/>
<evidence type="ECO:0000256" key="1">
    <source>
        <dbReference type="ARBA" id="ARBA00023136"/>
    </source>
</evidence>
<feature type="domain" description="PLD-like" evidence="2">
    <location>
        <begin position="2"/>
        <end position="88"/>
    </location>
</feature>
<dbReference type="RefSeq" id="YP_004821371.1">
    <property type="nucleotide sequence ID" value="NC_015960.1"/>
</dbReference>
<dbReference type="InterPro" id="IPR050874">
    <property type="entry name" value="Diverse_PLD-related"/>
</dbReference>
<dbReference type="InterPro" id="IPR032803">
    <property type="entry name" value="PLDc_3"/>
</dbReference>
<protein>
    <submittedName>
        <fullName evidence="3">Truncated nick-joining enzyme</fullName>
    </submittedName>
</protein>
<gene>
    <name evidence="3" type="ORF">YKV018c</name>
</gene>
<evidence type="ECO:0000313" key="3">
    <source>
        <dbReference type="EMBL" id="AEN03607.1"/>
    </source>
</evidence>
<keyword evidence="4" id="KW-1185">Reference proteome</keyword>
<dbReference type="Proteomes" id="UP000164653">
    <property type="component" value="Segment"/>
</dbReference>
<dbReference type="EMBL" id="HQ849551">
    <property type="protein sequence ID" value="AEN03607.1"/>
    <property type="molecule type" value="Genomic_DNA"/>
</dbReference>
<dbReference type="PANTHER" id="PTHR10185">
    <property type="entry name" value="PHOSPHOLIPASE D - RELATED"/>
    <property type="match status" value="1"/>
</dbReference>
<proteinExistence type="predicted"/>
<dbReference type="OrthoDB" id="2725at10239"/>
<name>G3EI96_9POXV</name>
<accession>G3EI96</accession>
<dbReference type="Pfam" id="PF13918">
    <property type="entry name" value="PLDc_3"/>
    <property type="match status" value="1"/>
</dbReference>
<sequence length="88" mass="10253">MPYTWKDLYPAQYNTDNPLSLQINGVQHSMFITSSPEQLCTMNRTPDLTSLLACIRNASKFVYVSVMNYIPIIYTNDNNIMFWSYIDD</sequence>
<dbReference type="GeneID" id="11107161"/>
<organism evidence="3 4">
    <name type="scientific">Yokapox virus</name>
    <dbReference type="NCBI Taxonomy" id="1076255"/>
    <lineage>
        <taxon>Viruses</taxon>
        <taxon>Varidnaviria</taxon>
        <taxon>Bamfordvirae</taxon>
        <taxon>Nucleocytoviricota</taxon>
        <taxon>Pokkesviricetes</taxon>
        <taxon>Chitovirales</taxon>
        <taxon>Poxviridae</taxon>
        <taxon>Chordopoxvirinae</taxon>
        <taxon>Centapoxvirus</taxon>
        <taxon>Centapoxvirus yokapox</taxon>
    </lineage>
</organism>
<dbReference type="PANTHER" id="PTHR10185:SF17">
    <property type="entry name" value="GM01519P-RELATED"/>
    <property type="match status" value="1"/>
</dbReference>
<keyword evidence="1" id="KW-0472">Membrane</keyword>
<evidence type="ECO:0000259" key="2">
    <source>
        <dbReference type="Pfam" id="PF13918"/>
    </source>
</evidence>
<reference evidence="3 4" key="1">
    <citation type="journal article" date="2011" name="J. Virol.">
        <title>The genome of yoka poxvirus.</title>
        <authorList>
            <person name="Zhao G."/>
            <person name="Droit L."/>
            <person name="Tesh R.B."/>
            <person name="Popov V.L."/>
            <person name="Little N.S."/>
            <person name="Upton C."/>
            <person name="Virgin H.W."/>
            <person name="Wang D."/>
        </authorList>
    </citation>
    <scope>NUCLEOTIDE SEQUENCE [LARGE SCALE GENOMIC DNA]</scope>
    <source>
        <strain evidence="3">DakArB 4268</strain>
    </source>
</reference>